<dbReference type="InterPro" id="IPR029063">
    <property type="entry name" value="SAM-dependent_MTases_sf"/>
</dbReference>
<dbReference type="InterPro" id="IPR000682">
    <property type="entry name" value="PCMT"/>
</dbReference>
<evidence type="ECO:0000256" key="3">
    <source>
        <dbReference type="ARBA" id="ARBA00030757"/>
    </source>
</evidence>
<sequence>MADYAAARRAMVDNQIETSAVTDQRLLSVLRRVPRELFVPAARRALAYTDAPHPVGNGRVLPAPAVFARLVQLAGIRETDRVLDHGAGNGYSTAVLAGLAREVVALDSDPAMTQAARTTLRDLGIANVEIRAGDISAQHFNTFDAIIIEGAVDEVPDALIRLLAPDGRLVCIVRQGPTGIASLSTRTSAGVVTRSSFNATLPLLEQAAAPEVFVF</sequence>
<dbReference type="Pfam" id="PF01135">
    <property type="entry name" value="PCMT"/>
    <property type="match status" value="1"/>
</dbReference>
<name>A0ABX8WHY9_9HYPH</name>
<dbReference type="RefSeq" id="WP_220306746.1">
    <property type="nucleotide sequence ID" value="NZ_CP080590.1"/>
</dbReference>
<evidence type="ECO:0000313" key="4">
    <source>
        <dbReference type="EMBL" id="QYO78267.1"/>
    </source>
</evidence>
<dbReference type="EMBL" id="CP080590">
    <property type="protein sequence ID" value="QYO78267.1"/>
    <property type="molecule type" value="Genomic_DNA"/>
</dbReference>
<dbReference type="CDD" id="cd02440">
    <property type="entry name" value="AdoMet_MTases"/>
    <property type="match status" value="1"/>
</dbReference>
<keyword evidence="5" id="KW-1185">Reference proteome</keyword>
<evidence type="ECO:0000313" key="5">
    <source>
        <dbReference type="Proteomes" id="UP000825799"/>
    </source>
</evidence>
<dbReference type="Gene3D" id="3.40.50.150">
    <property type="entry name" value="Vaccinia Virus protein VP39"/>
    <property type="match status" value="1"/>
</dbReference>
<reference evidence="4 5" key="1">
    <citation type="submission" date="2021-08" db="EMBL/GenBank/DDBJ databases">
        <title>Devosia salina sp. nov., isolated from the South China Sea sediment.</title>
        <authorList>
            <person name="Zhou Z."/>
        </authorList>
    </citation>
    <scope>NUCLEOTIDE SEQUENCE [LARGE SCALE GENOMIC DNA]</scope>
    <source>
        <strain evidence="4 5">SCS-3</strain>
    </source>
</reference>
<dbReference type="Proteomes" id="UP000825799">
    <property type="component" value="Chromosome"/>
</dbReference>
<dbReference type="PANTHER" id="PTHR11579">
    <property type="entry name" value="PROTEIN-L-ISOASPARTATE O-METHYLTRANSFERASE"/>
    <property type="match status" value="1"/>
</dbReference>
<protein>
    <recommendedName>
        <fullName evidence="2">Protein-L-isoaspartate O-methyltransferase</fullName>
    </recommendedName>
    <alternativeName>
        <fullName evidence="3">Protein L-isoaspartyl methyltransferase</fullName>
    </alternativeName>
</protein>
<evidence type="ECO:0000256" key="1">
    <source>
        <dbReference type="ARBA" id="ARBA00005369"/>
    </source>
</evidence>
<dbReference type="SUPFAM" id="SSF53335">
    <property type="entry name" value="S-adenosyl-L-methionine-dependent methyltransferases"/>
    <property type="match status" value="1"/>
</dbReference>
<dbReference type="PANTHER" id="PTHR11579:SF18">
    <property type="entry name" value="PROTEIN-L-ISOASPARTATE O-METHYLTRANSFERASE"/>
    <property type="match status" value="1"/>
</dbReference>
<accession>A0ABX8WHY9</accession>
<gene>
    <name evidence="4" type="ORF">K1X15_06860</name>
</gene>
<proteinExistence type="inferred from homology"/>
<evidence type="ECO:0000256" key="2">
    <source>
        <dbReference type="ARBA" id="ARBA00013346"/>
    </source>
</evidence>
<comment type="similarity">
    <text evidence="1">Belongs to the methyltransferase superfamily. L-isoaspartyl/D-aspartyl protein methyltransferase family.</text>
</comment>
<organism evidence="4 5">
    <name type="scientific">Devosia salina</name>
    <dbReference type="NCBI Taxonomy" id="2860336"/>
    <lineage>
        <taxon>Bacteria</taxon>
        <taxon>Pseudomonadati</taxon>
        <taxon>Pseudomonadota</taxon>
        <taxon>Alphaproteobacteria</taxon>
        <taxon>Hyphomicrobiales</taxon>
        <taxon>Devosiaceae</taxon>
        <taxon>Devosia</taxon>
    </lineage>
</organism>